<feature type="compositionally biased region" description="Polar residues" evidence="2">
    <location>
        <begin position="399"/>
        <end position="411"/>
    </location>
</feature>
<proteinExistence type="predicted"/>
<feature type="coiled-coil region" evidence="1">
    <location>
        <begin position="502"/>
        <end position="538"/>
    </location>
</feature>
<feature type="compositionally biased region" description="Polar residues" evidence="2">
    <location>
        <begin position="364"/>
        <end position="374"/>
    </location>
</feature>
<reference evidence="4" key="2">
    <citation type="submission" date="2021-04" db="EMBL/GenBank/DDBJ databases">
        <authorList>
            <person name="Podell S."/>
        </authorList>
    </citation>
    <scope>NUCLEOTIDE SEQUENCE</scope>
    <source>
        <strain evidence="4">Hildebrandi</strain>
    </source>
</reference>
<dbReference type="AlphaFoldDB" id="A0A9K3LY18"/>
<accession>A0A9K3LY18</accession>
<keyword evidence="1" id="KW-0175">Coiled coil</keyword>
<sequence length="614" mass="68655">MMILPPRRVPLFTSEKPKNVSFVFLVAWMVTIMACMVDVDAFQTTTTTTTASTTVNHQQRPKHRHCAAPLYSTVSNTNNSNRPDLVDQNVFLAAIERVEDEIAMAMQSQQQQEEERQQDTNNSYNTQKEENEDTNENNNNNNNNMVYAIGRIFVDLPVDQQPELDLTESVGPMVLVTGVWGKTAEISGLQPFDTITQVTVGSSAAALTNSGEQPDGTIRTATSTIQAETTFAASCKQSTLEETAAILTAAAQHALQNGKTMIQLEVNRLIQGYYAPPPTQPSSTPESLNKISVSPGHGWSPHTAALHRRRKFDAQTDRSKLQNSLGMLSLDDDDDDILLSPVKPKSDSGLKSKTRSSSLRSPTKGGTYSPSSRVCRSKSPGGLKTRNRSLPKGAGGATNTGSLTSSPSTIKPRSPTKPKSAKEIVTQDDIPLDVLEKLAILTDPDVPLKERVQVEVDMLKNPFEKKIMVDFRNTFDRKAFLSLKADYDEREQRRINKDIMTEEEKEREFKQYLAKKRQQEIEEEIAKAEREAKLLDDARKHAVKSIAEGMEQVRKDAEKTVQVASESRLKKKMEQEALEAELERFRRTEGKYMHEAQRALKEALIEQKYVDREL</sequence>
<keyword evidence="5" id="KW-1185">Reference proteome</keyword>
<dbReference type="EMBL" id="JAGRRH010000004">
    <property type="protein sequence ID" value="KAG7370427.1"/>
    <property type="molecule type" value="Genomic_DNA"/>
</dbReference>
<keyword evidence="3" id="KW-1133">Transmembrane helix</keyword>
<feature type="transmembrane region" description="Helical" evidence="3">
    <location>
        <begin position="20"/>
        <end position="39"/>
    </location>
</feature>
<dbReference type="PROSITE" id="PS51257">
    <property type="entry name" value="PROKAR_LIPOPROTEIN"/>
    <property type="match status" value="1"/>
</dbReference>
<keyword evidence="3" id="KW-0472">Membrane</keyword>
<protein>
    <submittedName>
        <fullName evidence="4">Uncharacterized protein</fullName>
    </submittedName>
</protein>
<evidence type="ECO:0000256" key="3">
    <source>
        <dbReference type="SAM" id="Phobius"/>
    </source>
</evidence>
<evidence type="ECO:0000256" key="2">
    <source>
        <dbReference type="SAM" id="MobiDB-lite"/>
    </source>
</evidence>
<gene>
    <name evidence="4" type="ORF">IV203_018997</name>
</gene>
<name>A0A9K3LY18_9STRA</name>
<organism evidence="4 5">
    <name type="scientific">Nitzschia inconspicua</name>
    <dbReference type="NCBI Taxonomy" id="303405"/>
    <lineage>
        <taxon>Eukaryota</taxon>
        <taxon>Sar</taxon>
        <taxon>Stramenopiles</taxon>
        <taxon>Ochrophyta</taxon>
        <taxon>Bacillariophyta</taxon>
        <taxon>Bacillariophyceae</taxon>
        <taxon>Bacillariophycidae</taxon>
        <taxon>Bacillariales</taxon>
        <taxon>Bacillariaceae</taxon>
        <taxon>Nitzschia</taxon>
    </lineage>
</organism>
<reference evidence="4" key="1">
    <citation type="journal article" date="2021" name="Sci. Rep.">
        <title>Diploid genomic architecture of Nitzschia inconspicua, an elite biomass production diatom.</title>
        <authorList>
            <person name="Oliver A."/>
            <person name="Podell S."/>
            <person name="Pinowska A."/>
            <person name="Traller J.C."/>
            <person name="Smith S.R."/>
            <person name="McClure R."/>
            <person name="Beliaev A."/>
            <person name="Bohutskyi P."/>
            <person name="Hill E.A."/>
            <person name="Rabines A."/>
            <person name="Zheng H."/>
            <person name="Allen L.Z."/>
            <person name="Kuo A."/>
            <person name="Grigoriev I.V."/>
            <person name="Allen A.E."/>
            <person name="Hazlebeck D."/>
            <person name="Allen E.E."/>
        </authorList>
    </citation>
    <scope>NUCLEOTIDE SEQUENCE</scope>
    <source>
        <strain evidence="4">Hildebrandi</strain>
    </source>
</reference>
<comment type="caution">
    <text evidence="4">The sequence shown here is derived from an EMBL/GenBank/DDBJ whole genome shotgun (WGS) entry which is preliminary data.</text>
</comment>
<feature type="region of interest" description="Disordered" evidence="2">
    <location>
        <begin position="275"/>
        <end position="302"/>
    </location>
</feature>
<feature type="compositionally biased region" description="Low complexity" evidence="2">
    <location>
        <begin position="351"/>
        <end position="361"/>
    </location>
</feature>
<evidence type="ECO:0000313" key="4">
    <source>
        <dbReference type="EMBL" id="KAG7370427.1"/>
    </source>
</evidence>
<evidence type="ECO:0000313" key="5">
    <source>
        <dbReference type="Proteomes" id="UP000693970"/>
    </source>
</evidence>
<feature type="region of interest" description="Disordered" evidence="2">
    <location>
        <begin position="105"/>
        <end position="143"/>
    </location>
</feature>
<dbReference type="Proteomes" id="UP000693970">
    <property type="component" value="Unassembled WGS sequence"/>
</dbReference>
<keyword evidence="3" id="KW-0812">Transmembrane</keyword>
<evidence type="ECO:0000256" key="1">
    <source>
        <dbReference type="SAM" id="Coils"/>
    </source>
</evidence>
<feature type="region of interest" description="Disordered" evidence="2">
    <location>
        <begin position="325"/>
        <end position="425"/>
    </location>
</feature>